<keyword evidence="3" id="KW-1185">Reference proteome</keyword>
<dbReference type="AlphaFoldDB" id="A0AAD9QWE1"/>
<dbReference type="EMBL" id="JARQWQ010000011">
    <property type="protein sequence ID" value="KAK2568709.1"/>
    <property type="molecule type" value="Genomic_DNA"/>
</dbReference>
<dbReference type="InterPro" id="IPR036691">
    <property type="entry name" value="Endo/exonu/phosph_ase_sf"/>
</dbReference>
<accession>A0AAD9QWE1</accession>
<evidence type="ECO:0008006" key="4">
    <source>
        <dbReference type="Google" id="ProtNLM"/>
    </source>
</evidence>
<comment type="caution">
    <text evidence="2">The sequence shown here is derived from an EMBL/GenBank/DDBJ whole genome shotgun (WGS) entry which is preliminary data.</text>
</comment>
<protein>
    <recommendedName>
        <fullName evidence="4">Endonuclease/exonuclease/phosphatase domain-containing protein</fullName>
    </recommendedName>
</protein>
<dbReference type="PANTHER" id="PTHR36191">
    <property type="entry name" value="ENDO/EXONUCLEASE/PHOSPHATASE DOMAIN-CONTAINING PROTEIN-RELATED"/>
    <property type="match status" value="1"/>
</dbReference>
<name>A0AAD9QWE1_ACRCE</name>
<dbReference type="PANTHER" id="PTHR36191:SF11">
    <property type="entry name" value="BRCT DOMAIN-CONTAINING PROTEIN"/>
    <property type="match status" value="1"/>
</dbReference>
<proteinExistence type="predicted"/>
<dbReference type="Gene3D" id="3.60.10.10">
    <property type="entry name" value="Endonuclease/exonuclease/phosphatase"/>
    <property type="match status" value="1"/>
</dbReference>
<feature type="region of interest" description="Disordered" evidence="1">
    <location>
        <begin position="1"/>
        <end position="22"/>
    </location>
</feature>
<gene>
    <name evidence="2" type="ORF">P5673_006703</name>
</gene>
<organism evidence="2 3">
    <name type="scientific">Acropora cervicornis</name>
    <name type="common">Staghorn coral</name>
    <dbReference type="NCBI Taxonomy" id="6130"/>
    <lineage>
        <taxon>Eukaryota</taxon>
        <taxon>Metazoa</taxon>
        <taxon>Cnidaria</taxon>
        <taxon>Anthozoa</taxon>
        <taxon>Hexacorallia</taxon>
        <taxon>Scleractinia</taxon>
        <taxon>Astrocoeniina</taxon>
        <taxon>Acroporidae</taxon>
        <taxon>Acropora</taxon>
    </lineage>
</organism>
<sequence length="260" mass="29405">MSADQTPAAGKNNVMEENSNSSPAFLPSMRGFKLASLNIASLPKHIDELRVLLSDNPLDILFVNETRLDDSVSDDGVYIPGYDVIRRDREHNGRFGGGVCIYVPSNINFSLRPDLSDVHLENLCIEIRKPRSKPFIIATRYRPPNSSTEIFSHFESFVGKLDAENVKYNIVDIYNLYQLIDTPTRITNTSSTLIDVIFTNCQNNIVSTGVSHVSLSDHSLYAFRKISINSPKGHSTLTYRKFNNFDSARFRYDISTQDWD</sequence>
<evidence type="ECO:0000313" key="3">
    <source>
        <dbReference type="Proteomes" id="UP001249851"/>
    </source>
</evidence>
<dbReference type="SUPFAM" id="SSF56219">
    <property type="entry name" value="DNase I-like"/>
    <property type="match status" value="1"/>
</dbReference>
<reference evidence="2" key="2">
    <citation type="journal article" date="2023" name="Science">
        <title>Genomic signatures of disease resistance in endangered staghorn corals.</title>
        <authorList>
            <person name="Vollmer S.V."/>
            <person name="Selwyn J.D."/>
            <person name="Despard B.A."/>
            <person name="Roesel C.L."/>
        </authorList>
    </citation>
    <scope>NUCLEOTIDE SEQUENCE</scope>
    <source>
        <strain evidence="2">K2</strain>
    </source>
</reference>
<dbReference type="Proteomes" id="UP001249851">
    <property type="component" value="Unassembled WGS sequence"/>
</dbReference>
<evidence type="ECO:0000313" key="2">
    <source>
        <dbReference type="EMBL" id="KAK2568709.1"/>
    </source>
</evidence>
<reference evidence="2" key="1">
    <citation type="journal article" date="2023" name="G3 (Bethesda)">
        <title>Whole genome assembly and annotation of the endangered Caribbean coral Acropora cervicornis.</title>
        <authorList>
            <person name="Selwyn J.D."/>
            <person name="Vollmer S.V."/>
        </authorList>
    </citation>
    <scope>NUCLEOTIDE SEQUENCE</scope>
    <source>
        <strain evidence="2">K2</strain>
    </source>
</reference>
<evidence type="ECO:0000256" key="1">
    <source>
        <dbReference type="SAM" id="MobiDB-lite"/>
    </source>
</evidence>